<name>A0A6S4P8E7_9CAUD</name>
<organism evidence="1 2">
    <name type="scientific">uncultured phage_MedDCM-OCT-S28-C10</name>
    <dbReference type="NCBI Taxonomy" id="2741077"/>
    <lineage>
        <taxon>Viruses</taxon>
        <taxon>Duplodnaviria</taxon>
        <taxon>Heunggongvirae</taxon>
        <taxon>Uroviricota</taxon>
        <taxon>Caudoviricetes</taxon>
        <taxon>Autographivirales</taxon>
        <taxon>Votkovvirus</taxon>
        <taxon>Votkovvirus S28C10</taxon>
    </lineage>
</organism>
<dbReference type="Proteomes" id="UP000505345">
    <property type="component" value="Segment"/>
</dbReference>
<accession>A0A6S4P8E7</accession>
<evidence type="ECO:0000313" key="2">
    <source>
        <dbReference type="Proteomes" id="UP000505345"/>
    </source>
</evidence>
<proteinExistence type="predicted"/>
<keyword evidence="2" id="KW-1185">Reference proteome</keyword>
<dbReference type="KEGG" id="vg:55412613"/>
<dbReference type="EMBL" id="AP013540">
    <property type="protein sequence ID" value="BAQ94089.1"/>
    <property type="molecule type" value="Genomic_DNA"/>
</dbReference>
<dbReference type="GeneID" id="55412613"/>
<dbReference type="RefSeq" id="YP_009778147.1">
    <property type="nucleotide sequence ID" value="NC_047711.1"/>
</dbReference>
<protein>
    <submittedName>
        <fullName evidence="1">Uncharacterized protein</fullName>
    </submittedName>
</protein>
<reference evidence="1 2" key="1">
    <citation type="journal article" date="2013" name="PLoS Genet.">
        <title>Expanding the Marine Virosphere Using Metagenomics.</title>
        <authorList>
            <person name="Mizuno C.M."/>
            <person name="Rodriguez-Valera F."/>
            <person name="Kimes N.E."/>
            <person name="Ghai R."/>
        </authorList>
    </citation>
    <scope>NUCLEOTIDE SEQUENCE [LARGE SCALE GENOMIC DNA]</scope>
    <source>
        <strain evidence="1">UvMED-CGR-C62A-MedDCM-OCT-S28-C10</strain>
    </source>
</reference>
<evidence type="ECO:0000313" key="1">
    <source>
        <dbReference type="EMBL" id="BAQ94089.1"/>
    </source>
</evidence>
<sequence>MNYDREFETEFDYLAYVVRIALIQIEAGKEEIIINVHRYEDMELIAEVLSINMNELEESGIYFKLNRVN</sequence>